<reference evidence="2 3" key="1">
    <citation type="submission" date="2024-05" db="EMBL/GenBank/DDBJ databases">
        <title>Long read based assembly of the Candida bracarensis genome reveals expanded adhesin content.</title>
        <authorList>
            <person name="Marcet-Houben M."/>
            <person name="Ksiezopolska E."/>
            <person name="Gabaldon T."/>
        </authorList>
    </citation>
    <scope>NUCLEOTIDE SEQUENCE [LARGE SCALE GENOMIC DNA]</scope>
    <source>
        <strain evidence="2 3">CBM6</strain>
    </source>
</reference>
<accession>A0ABR4NZ71</accession>
<proteinExistence type="predicted"/>
<organism evidence="2 3">
    <name type="scientific">Nakaseomyces bracarensis</name>
    <dbReference type="NCBI Taxonomy" id="273131"/>
    <lineage>
        <taxon>Eukaryota</taxon>
        <taxon>Fungi</taxon>
        <taxon>Dikarya</taxon>
        <taxon>Ascomycota</taxon>
        <taxon>Saccharomycotina</taxon>
        <taxon>Saccharomycetes</taxon>
        <taxon>Saccharomycetales</taxon>
        <taxon>Saccharomycetaceae</taxon>
        <taxon>Nakaseomyces</taxon>
    </lineage>
</organism>
<sequence>MKTPLLLYLFSFFFFDILCFLNSFLSLFEFFCHHKICPPTSNSRGHRFE</sequence>
<feature type="transmembrane region" description="Helical" evidence="1">
    <location>
        <begin position="6"/>
        <end position="28"/>
    </location>
</feature>
<comment type="caution">
    <text evidence="2">The sequence shown here is derived from an EMBL/GenBank/DDBJ whole genome shotgun (WGS) entry which is preliminary data.</text>
</comment>
<dbReference type="EMBL" id="JBEVYD010000003">
    <property type="protein sequence ID" value="KAL3234422.1"/>
    <property type="molecule type" value="Genomic_DNA"/>
</dbReference>
<keyword evidence="1" id="KW-1133">Transmembrane helix</keyword>
<keyword evidence="1" id="KW-0812">Transmembrane</keyword>
<keyword evidence="1" id="KW-0472">Membrane</keyword>
<dbReference type="Proteomes" id="UP001623330">
    <property type="component" value="Unassembled WGS sequence"/>
</dbReference>
<protein>
    <submittedName>
        <fullName evidence="2">Uncharacterized protein</fullName>
    </submittedName>
</protein>
<keyword evidence="3" id="KW-1185">Reference proteome</keyword>
<evidence type="ECO:0000313" key="3">
    <source>
        <dbReference type="Proteomes" id="UP001623330"/>
    </source>
</evidence>
<name>A0ABR4NZ71_9SACH</name>
<evidence type="ECO:0000256" key="1">
    <source>
        <dbReference type="SAM" id="Phobius"/>
    </source>
</evidence>
<gene>
    <name evidence="2" type="ORF">RNJ44_03184</name>
</gene>
<evidence type="ECO:0000313" key="2">
    <source>
        <dbReference type="EMBL" id="KAL3234422.1"/>
    </source>
</evidence>